<evidence type="ECO:0000313" key="6">
    <source>
        <dbReference type="Proteomes" id="UP000254618"/>
    </source>
</evidence>
<organism evidence="4 6">
    <name type="scientific">Moraxella equi</name>
    <dbReference type="NCBI Taxonomy" id="60442"/>
    <lineage>
        <taxon>Bacteria</taxon>
        <taxon>Pseudomonadati</taxon>
        <taxon>Pseudomonadota</taxon>
        <taxon>Gammaproteobacteria</taxon>
        <taxon>Moraxellales</taxon>
        <taxon>Moraxellaceae</taxon>
        <taxon>Moraxella</taxon>
    </lineage>
</organism>
<dbReference type="EMBL" id="MXAP01000178">
    <property type="protein sequence ID" value="OPH33351.1"/>
    <property type="molecule type" value="Genomic_DNA"/>
</dbReference>
<evidence type="ECO:0000313" key="3">
    <source>
        <dbReference type="EMBL" id="OPH33351.1"/>
    </source>
</evidence>
<dbReference type="EMBL" id="UGQF01000001">
    <property type="protein sequence ID" value="STZ04185.1"/>
    <property type="molecule type" value="Genomic_DNA"/>
</dbReference>
<evidence type="ECO:0000313" key="5">
    <source>
        <dbReference type="Proteomes" id="UP000190777"/>
    </source>
</evidence>
<reference evidence="4 6" key="2">
    <citation type="submission" date="2018-06" db="EMBL/GenBank/DDBJ databases">
        <authorList>
            <consortium name="Pathogen Informatics"/>
            <person name="Doyle S."/>
        </authorList>
    </citation>
    <scope>NUCLEOTIDE SEQUENCE [LARGE SCALE GENOMIC DNA]</scope>
    <source>
        <strain evidence="4 6">NCTC11012</strain>
    </source>
</reference>
<keyword evidence="2" id="KW-0229">DNA integration</keyword>
<dbReference type="InterPro" id="IPR011010">
    <property type="entry name" value="DNA_brk_join_enz"/>
</dbReference>
<evidence type="ECO:0000256" key="1">
    <source>
        <dbReference type="ARBA" id="ARBA00008857"/>
    </source>
</evidence>
<proteinExistence type="inferred from homology"/>
<accession>A0A378QTK6</accession>
<dbReference type="InterPro" id="IPR050808">
    <property type="entry name" value="Phage_Integrase"/>
</dbReference>
<comment type="similarity">
    <text evidence="1">Belongs to the 'phage' integrase family.</text>
</comment>
<dbReference type="Proteomes" id="UP000190777">
    <property type="component" value="Unassembled WGS sequence"/>
</dbReference>
<dbReference type="SUPFAM" id="SSF56349">
    <property type="entry name" value="DNA breaking-rejoining enzymes"/>
    <property type="match status" value="1"/>
</dbReference>
<dbReference type="AlphaFoldDB" id="A0A378QTK6"/>
<evidence type="ECO:0000313" key="4">
    <source>
        <dbReference type="EMBL" id="STZ04185.1"/>
    </source>
</evidence>
<evidence type="ECO:0000256" key="2">
    <source>
        <dbReference type="ARBA" id="ARBA00022908"/>
    </source>
</evidence>
<keyword evidence="5" id="KW-1185">Reference proteome</keyword>
<dbReference type="PANTHER" id="PTHR30629:SF2">
    <property type="entry name" value="PROPHAGE INTEGRASE INTS-RELATED"/>
    <property type="match status" value="1"/>
</dbReference>
<dbReference type="GO" id="GO:0015074">
    <property type="term" value="P:DNA integration"/>
    <property type="evidence" value="ECO:0007669"/>
    <property type="project" value="UniProtKB-KW"/>
</dbReference>
<protein>
    <submittedName>
        <fullName evidence="4">Prophage CPS-53 integrase</fullName>
    </submittedName>
</protein>
<dbReference type="PANTHER" id="PTHR30629">
    <property type="entry name" value="PROPHAGE INTEGRASE"/>
    <property type="match status" value="1"/>
</dbReference>
<dbReference type="RefSeq" id="WP_079326741.1">
    <property type="nucleotide sequence ID" value="NZ_MXAP01000178.1"/>
</dbReference>
<sequence>MWGRTEHALSTSAYHQELVQHTPTNLSVVNVKFARCINQKAEILSENAFTTALKRLGYQGRMAERGFRGLASTSLYEMQYTPQAIELQLSHVQGNKTVRAYNEANLLPARARMMNEWADIVDEIKGHNFNTYKNKRMTGQSEQAFISFLKAIKYKDHEIIDELAVHRVEMTELMQ</sequence>
<dbReference type="Proteomes" id="UP000254618">
    <property type="component" value="Unassembled WGS sequence"/>
</dbReference>
<dbReference type="GO" id="GO:0003677">
    <property type="term" value="F:DNA binding"/>
    <property type="evidence" value="ECO:0007669"/>
    <property type="project" value="InterPro"/>
</dbReference>
<name>A0A378QTK6_9GAMM</name>
<gene>
    <name evidence="4" type="primary">intS</name>
    <name evidence="3" type="ORF">B5J93_12950</name>
    <name evidence="4" type="ORF">NCTC11012_02452</name>
</gene>
<reference evidence="3 5" key="1">
    <citation type="submission" date="2017-03" db="EMBL/GenBank/DDBJ databases">
        <title>Draft genome sequence of Moraxella equi CCUG 4950T type strain.</title>
        <authorList>
            <person name="Salva-Serra F."/>
            <person name="Engstrom-Jakobsson H."/>
            <person name="Thorell K."/>
            <person name="Jaen-Luchoro D."/>
            <person name="Gonzales-Siles L."/>
            <person name="Karlsson R."/>
            <person name="Yazdan S."/>
            <person name="Boulund F."/>
            <person name="Johnning A."/>
            <person name="Engstrand L."/>
            <person name="Kristiansson E."/>
            <person name="Moore E."/>
        </authorList>
    </citation>
    <scope>NUCLEOTIDE SEQUENCE [LARGE SCALE GENOMIC DNA]</scope>
    <source>
        <strain evidence="3 5">CCUG 4950</strain>
    </source>
</reference>